<evidence type="ECO:0000256" key="7">
    <source>
        <dbReference type="ARBA" id="ARBA00022741"/>
    </source>
</evidence>
<organism evidence="21 22">
    <name type="scientific">Aphanothece sacrum FPU1</name>
    <dbReference type="NCBI Taxonomy" id="1920663"/>
    <lineage>
        <taxon>Bacteria</taxon>
        <taxon>Bacillati</taxon>
        <taxon>Cyanobacteriota</taxon>
        <taxon>Cyanophyceae</taxon>
        <taxon>Oscillatoriophycideae</taxon>
        <taxon>Chroococcales</taxon>
        <taxon>Aphanothecaceae</taxon>
        <taxon>Aphanothece</taxon>
    </lineage>
</organism>
<dbReference type="Gene3D" id="1.10.287.130">
    <property type="match status" value="1"/>
</dbReference>
<dbReference type="Gene3D" id="3.30.450.20">
    <property type="entry name" value="PAS domain"/>
    <property type="match status" value="1"/>
</dbReference>
<dbReference type="SMART" id="SM00448">
    <property type="entry name" value="REC"/>
    <property type="match status" value="1"/>
</dbReference>
<dbReference type="Pfam" id="PF00512">
    <property type="entry name" value="HisKA"/>
    <property type="match status" value="1"/>
</dbReference>
<keyword evidence="6" id="KW-0808">Transferase</keyword>
<dbReference type="InterPro" id="IPR011006">
    <property type="entry name" value="CheY-like_superfamily"/>
</dbReference>
<dbReference type="SUPFAM" id="SSF52172">
    <property type="entry name" value="CheY-like"/>
    <property type="match status" value="1"/>
</dbReference>
<evidence type="ECO:0000313" key="21">
    <source>
        <dbReference type="EMBL" id="GBF79074.1"/>
    </source>
</evidence>
<dbReference type="InterPro" id="IPR013655">
    <property type="entry name" value="PAS_fold_3"/>
</dbReference>
<evidence type="ECO:0000256" key="12">
    <source>
        <dbReference type="ARBA" id="ARBA00023306"/>
    </source>
</evidence>
<dbReference type="InterPro" id="IPR001789">
    <property type="entry name" value="Sig_transdc_resp-reg_receiver"/>
</dbReference>
<comment type="caution">
    <text evidence="21">The sequence shown here is derived from an EMBL/GenBank/DDBJ whole genome shotgun (WGS) entry which is preliminary data.</text>
</comment>
<feature type="modified residue" description="4-aspartylphosphate" evidence="14">
    <location>
        <position position="1025"/>
    </location>
</feature>
<dbReference type="InterPro" id="IPR036097">
    <property type="entry name" value="HisK_dim/P_sf"/>
</dbReference>
<protein>
    <recommendedName>
        <fullName evidence="13">Circadian input-output histidine kinase CikA</fullName>
        <ecNumber evidence="4">2.7.13.3</ecNumber>
    </recommendedName>
</protein>
<sequence length="1198" mass="137936">MRNLRYYGSLGLLLIAGLLGNYFKLPLFFNIDFLFGSIATLMVVKGYGIFWGTLAALISSSITYFLWDHPYGIILFTVEAIFVGILLRRYHNLVLLDGIYWLFIGIPLVALFYGQFLSIPLTGTGLIVFKQSVNSIFNALIANLIMTYFPFYKIISYQKFNNYLSFQQTIFNLLLTFVMFPALILTVIQGNQIMDSTENEIKNELQTAIIHLKQDIMQTWYQTHLQGLKSLEPITREFLKDNTVDINNEIKLIQQAFPSFFRVYIANKESIILAAAPPVNEVGKYLIGLKINFDEPSNTQNVKNYLSPKITEIHINESNLSHLDLIIPLLNTKDKQLLGLIHGSVNLKKLSQIININLTKHSIETILLDKNNRIITSNQKQFKNQKIFNWRQNGEIKDYGDEIFQWFNIAPQSPFIKRWRNSFYVKEVSLEPTLPWKLVLRISTLPYLENLEFLYIKNLSIMLIIALLGLFMSVAVSRFVVSPILDLAQVTSNLPQKILDESQTDNFLDTHIQELSLLSNNFELMTIALKRQFREIQKAKQSLEKRVEKRTKELSILNQNLSQEIIEKQQIEQYLRDNETRYDLAISGTNYGIWDWDLATNYVYYSPVWMKILGYETEPLPYLFTTWSEKVHPDDFEGVIKNIQEHLAGKTELYENFHRLKHRDGYYIWVEAKGKCLRNEQGIATRLVGTITDITQKKQAEEDLKAAKEAAEIANITKSEFLANMSHEIRTPMNAILGFSALLQGIITETRPRSYLDSIVSSGKMLLALINDILDLSKLDSEKLKLNYEPIALRQIIEEIQKIFSEEAKQKNITLSVIIENNVPSVILFDELRLRQILFNLVGNALKFTEQGYIKIEINSQLYLPLEDISPEFCTVTIAIEDTGIGIASEQQERIFDVFTQSDGQSTRKYGGTGLGLSITRRLTEILGGQIKLESKLGKGSKFTLIFPQVRIANITEVSLDHKITNIDFNLLHQSKILVVDDILSNRELMQGYFTKTHHQILLAKDGYEAIEQAKKYHPDLIIMDLKMPNLDGIQAIKRLKKDIETQEIPIIMLTACSEETDQPYLTSLCQSFLRKPITTQQLFSELTKILPYDPPQLDIVVQDPEIEESFSELSPTDPELLEKLLQEEEIVWCTVSQTMILRDLRKFAQRLRQWGEEYQCSQLLDYAILLNTQIQELDGDNLSDTVNAFPKMWRSLP</sequence>
<dbReference type="Proteomes" id="UP000287247">
    <property type="component" value="Unassembled WGS sequence"/>
</dbReference>
<evidence type="ECO:0000256" key="1">
    <source>
        <dbReference type="ARBA" id="ARBA00000085"/>
    </source>
</evidence>
<dbReference type="SMART" id="SM00086">
    <property type="entry name" value="PAC"/>
    <property type="match status" value="1"/>
</dbReference>
<dbReference type="PROSITE" id="PS50110">
    <property type="entry name" value="RESPONSE_REGULATORY"/>
    <property type="match status" value="1"/>
</dbReference>
<evidence type="ECO:0000259" key="17">
    <source>
        <dbReference type="PROSITE" id="PS50109"/>
    </source>
</evidence>
<gene>
    <name evidence="21" type="ORF">AsFPU1_0466</name>
</gene>
<evidence type="ECO:0000256" key="4">
    <source>
        <dbReference type="ARBA" id="ARBA00012438"/>
    </source>
</evidence>
<evidence type="ECO:0000259" key="20">
    <source>
        <dbReference type="PROSITE" id="PS50113"/>
    </source>
</evidence>
<feature type="domain" description="Response regulatory" evidence="18">
    <location>
        <begin position="976"/>
        <end position="1091"/>
    </location>
</feature>
<feature type="transmembrane region" description="Helical" evidence="16">
    <location>
        <begin position="35"/>
        <end position="58"/>
    </location>
</feature>
<dbReference type="CDD" id="cd00130">
    <property type="entry name" value="PAS"/>
    <property type="match status" value="1"/>
</dbReference>
<dbReference type="Gene3D" id="3.40.50.2300">
    <property type="match status" value="1"/>
</dbReference>
<accession>A0A401ICV3</accession>
<dbReference type="SMART" id="SM00387">
    <property type="entry name" value="HATPase_c"/>
    <property type="match status" value="1"/>
</dbReference>
<dbReference type="SMART" id="SM00388">
    <property type="entry name" value="HisKA"/>
    <property type="match status" value="1"/>
</dbReference>
<dbReference type="PANTHER" id="PTHR43047:SF72">
    <property type="entry name" value="OSMOSENSING HISTIDINE PROTEIN KINASE SLN1"/>
    <property type="match status" value="1"/>
</dbReference>
<feature type="domain" description="PAS" evidence="19">
    <location>
        <begin position="578"/>
        <end position="650"/>
    </location>
</feature>
<dbReference type="InterPro" id="IPR001610">
    <property type="entry name" value="PAC"/>
</dbReference>
<keyword evidence="15" id="KW-0175">Coiled coil</keyword>
<dbReference type="EC" id="2.7.13.3" evidence="4"/>
<feature type="domain" description="PAC" evidence="20">
    <location>
        <begin position="654"/>
        <end position="706"/>
    </location>
</feature>
<keyword evidence="7" id="KW-0547">Nucleotide-binding</keyword>
<keyword evidence="16" id="KW-0812">Transmembrane</keyword>
<dbReference type="InterPro" id="IPR000014">
    <property type="entry name" value="PAS"/>
</dbReference>
<evidence type="ECO:0000256" key="14">
    <source>
        <dbReference type="PROSITE-ProRule" id="PRU00169"/>
    </source>
</evidence>
<keyword evidence="16" id="KW-1133">Transmembrane helix</keyword>
<dbReference type="FunFam" id="3.30.565.10:FF:000010">
    <property type="entry name" value="Sensor histidine kinase RcsC"/>
    <property type="match status" value="1"/>
</dbReference>
<keyword evidence="5 14" id="KW-0597">Phosphoprotein</keyword>
<evidence type="ECO:0000256" key="6">
    <source>
        <dbReference type="ARBA" id="ARBA00022679"/>
    </source>
</evidence>
<dbReference type="InterPro" id="IPR005467">
    <property type="entry name" value="His_kinase_dom"/>
</dbReference>
<dbReference type="PRINTS" id="PR00344">
    <property type="entry name" value="BCTRLSENSOR"/>
</dbReference>
<feature type="domain" description="Histidine kinase" evidence="17">
    <location>
        <begin position="724"/>
        <end position="951"/>
    </location>
</feature>
<feature type="transmembrane region" description="Helical" evidence="16">
    <location>
        <begin position="169"/>
        <end position="188"/>
    </location>
</feature>
<feature type="transmembrane region" description="Helical" evidence="16">
    <location>
        <begin position="99"/>
        <end position="116"/>
    </location>
</feature>
<dbReference type="InterPro" id="IPR000700">
    <property type="entry name" value="PAS-assoc_C"/>
</dbReference>
<dbReference type="Pfam" id="PF02518">
    <property type="entry name" value="HATPase_c"/>
    <property type="match status" value="1"/>
</dbReference>
<evidence type="ECO:0000259" key="19">
    <source>
        <dbReference type="PROSITE" id="PS50112"/>
    </source>
</evidence>
<keyword evidence="9" id="KW-0067">ATP-binding</keyword>
<proteinExistence type="inferred from homology"/>
<feature type="transmembrane region" description="Helical" evidence="16">
    <location>
        <begin position="6"/>
        <end position="23"/>
    </location>
</feature>
<reference evidence="22" key="1">
    <citation type="submission" date="2017-05" db="EMBL/GenBank/DDBJ databases">
        <title>Physiological properties and genetic analysis related to exopolysaccharide production of fresh-water unicellular cyanobacterium Aphanothece sacrum, Suizenji Nori, that has been cultured as a food source in Japan.</title>
        <authorList>
            <person name="Kanesaki Y."/>
            <person name="Yoshikawa S."/>
            <person name="Ohki K."/>
        </authorList>
    </citation>
    <scope>NUCLEOTIDE SEQUENCE [LARGE SCALE GENOMIC DNA]</scope>
    <source>
        <strain evidence="22">FPU1</strain>
    </source>
</reference>
<evidence type="ECO:0000313" key="22">
    <source>
        <dbReference type="Proteomes" id="UP000287247"/>
    </source>
</evidence>
<dbReference type="CDD" id="cd00082">
    <property type="entry name" value="HisKA"/>
    <property type="match status" value="1"/>
</dbReference>
<dbReference type="Pfam" id="PF00072">
    <property type="entry name" value="Response_reg"/>
    <property type="match status" value="1"/>
</dbReference>
<feature type="transmembrane region" description="Helical" evidence="16">
    <location>
        <begin position="459"/>
        <end position="481"/>
    </location>
</feature>
<keyword evidence="10" id="KW-0902">Two-component regulatory system</keyword>
<dbReference type="GO" id="GO:0005524">
    <property type="term" value="F:ATP binding"/>
    <property type="evidence" value="ECO:0007669"/>
    <property type="project" value="UniProtKB-KW"/>
</dbReference>
<evidence type="ECO:0000256" key="2">
    <source>
        <dbReference type="ARBA" id="ARBA00004370"/>
    </source>
</evidence>
<comment type="catalytic activity">
    <reaction evidence="1">
        <text>ATP + protein L-histidine = ADP + protein N-phospho-L-histidine.</text>
        <dbReference type="EC" id="2.7.13.3"/>
    </reaction>
</comment>
<feature type="transmembrane region" description="Helical" evidence="16">
    <location>
        <begin position="70"/>
        <end position="87"/>
    </location>
</feature>
<dbReference type="InterPro" id="IPR003594">
    <property type="entry name" value="HATPase_dom"/>
</dbReference>
<dbReference type="GO" id="GO:0005886">
    <property type="term" value="C:plasma membrane"/>
    <property type="evidence" value="ECO:0007669"/>
    <property type="project" value="TreeGrafter"/>
</dbReference>
<keyword evidence="22" id="KW-1185">Reference proteome</keyword>
<dbReference type="RefSeq" id="WP_125061032.1">
    <property type="nucleotide sequence ID" value="NZ_BDQK01000001.1"/>
</dbReference>
<evidence type="ECO:0000256" key="11">
    <source>
        <dbReference type="ARBA" id="ARBA00023136"/>
    </source>
</evidence>
<evidence type="ECO:0000256" key="15">
    <source>
        <dbReference type="SAM" id="Coils"/>
    </source>
</evidence>
<dbReference type="Pfam" id="PF08447">
    <property type="entry name" value="PAS_3"/>
    <property type="match status" value="1"/>
</dbReference>
<keyword evidence="8 21" id="KW-0418">Kinase</keyword>
<dbReference type="GO" id="GO:0009927">
    <property type="term" value="F:histidine phosphotransfer kinase activity"/>
    <property type="evidence" value="ECO:0007669"/>
    <property type="project" value="TreeGrafter"/>
</dbReference>
<dbReference type="AlphaFoldDB" id="A0A401ICV3"/>
<dbReference type="PANTHER" id="PTHR43047">
    <property type="entry name" value="TWO-COMPONENT HISTIDINE PROTEIN KINASE"/>
    <property type="match status" value="1"/>
</dbReference>
<dbReference type="SUPFAM" id="SSF55874">
    <property type="entry name" value="ATPase domain of HSP90 chaperone/DNA topoisomerase II/histidine kinase"/>
    <property type="match status" value="1"/>
</dbReference>
<dbReference type="Gene3D" id="3.30.565.10">
    <property type="entry name" value="Histidine kinase-like ATPase, C-terminal domain"/>
    <property type="match status" value="1"/>
</dbReference>
<dbReference type="PROSITE" id="PS50109">
    <property type="entry name" value="HIS_KIN"/>
    <property type="match status" value="1"/>
</dbReference>
<dbReference type="SUPFAM" id="SSF55785">
    <property type="entry name" value="PYP-like sensor domain (PAS domain)"/>
    <property type="match status" value="1"/>
</dbReference>
<evidence type="ECO:0000259" key="18">
    <source>
        <dbReference type="PROSITE" id="PS50110"/>
    </source>
</evidence>
<dbReference type="OrthoDB" id="5389090at2"/>
<dbReference type="FunFam" id="1.10.287.130:FF:000038">
    <property type="entry name" value="Sensory transduction histidine kinase"/>
    <property type="match status" value="1"/>
</dbReference>
<dbReference type="NCBIfam" id="TIGR00229">
    <property type="entry name" value="sensory_box"/>
    <property type="match status" value="1"/>
</dbReference>
<dbReference type="EMBL" id="BDQK01000001">
    <property type="protein sequence ID" value="GBF79074.1"/>
    <property type="molecule type" value="Genomic_DNA"/>
</dbReference>
<keyword evidence="12" id="KW-0131">Cell cycle</keyword>
<dbReference type="PROSITE" id="PS50112">
    <property type="entry name" value="PAS"/>
    <property type="match status" value="1"/>
</dbReference>
<dbReference type="SMART" id="SM00091">
    <property type="entry name" value="PAS"/>
    <property type="match status" value="1"/>
</dbReference>
<dbReference type="PROSITE" id="PS50113">
    <property type="entry name" value="PAC"/>
    <property type="match status" value="1"/>
</dbReference>
<feature type="coiled-coil region" evidence="15">
    <location>
        <begin position="526"/>
        <end position="560"/>
    </location>
</feature>
<feature type="transmembrane region" description="Helical" evidence="16">
    <location>
        <begin position="136"/>
        <end position="157"/>
    </location>
</feature>
<evidence type="ECO:0000256" key="3">
    <source>
        <dbReference type="ARBA" id="ARBA00006402"/>
    </source>
</evidence>
<comment type="similarity">
    <text evidence="3">In the N-terminal section; belongs to the phytochrome family.</text>
</comment>
<keyword evidence="11 16" id="KW-0472">Membrane</keyword>
<dbReference type="CDD" id="cd16922">
    <property type="entry name" value="HATPase_EvgS-ArcB-TorS-like"/>
    <property type="match status" value="1"/>
</dbReference>
<evidence type="ECO:0000256" key="8">
    <source>
        <dbReference type="ARBA" id="ARBA00022777"/>
    </source>
</evidence>
<evidence type="ECO:0000256" key="16">
    <source>
        <dbReference type="SAM" id="Phobius"/>
    </source>
</evidence>
<dbReference type="CDD" id="cd17546">
    <property type="entry name" value="REC_hyHK_CKI1_RcsC-like"/>
    <property type="match status" value="1"/>
</dbReference>
<dbReference type="InterPro" id="IPR004358">
    <property type="entry name" value="Sig_transdc_His_kin-like_C"/>
</dbReference>
<dbReference type="InterPro" id="IPR035965">
    <property type="entry name" value="PAS-like_dom_sf"/>
</dbReference>
<evidence type="ECO:0000256" key="10">
    <source>
        <dbReference type="ARBA" id="ARBA00023012"/>
    </source>
</evidence>
<dbReference type="InterPro" id="IPR003661">
    <property type="entry name" value="HisK_dim/P_dom"/>
</dbReference>
<evidence type="ECO:0000256" key="9">
    <source>
        <dbReference type="ARBA" id="ARBA00022840"/>
    </source>
</evidence>
<evidence type="ECO:0000256" key="5">
    <source>
        <dbReference type="ARBA" id="ARBA00022553"/>
    </source>
</evidence>
<dbReference type="Gene3D" id="6.10.340.10">
    <property type="match status" value="1"/>
</dbReference>
<comment type="subcellular location">
    <subcellularLocation>
        <location evidence="2">Membrane</location>
    </subcellularLocation>
</comment>
<name>A0A401ICV3_APHSA</name>
<dbReference type="GO" id="GO:0000155">
    <property type="term" value="F:phosphorelay sensor kinase activity"/>
    <property type="evidence" value="ECO:0007669"/>
    <property type="project" value="InterPro"/>
</dbReference>
<dbReference type="InterPro" id="IPR036890">
    <property type="entry name" value="HATPase_C_sf"/>
</dbReference>
<dbReference type="SUPFAM" id="SSF47384">
    <property type="entry name" value="Homodimeric domain of signal transducing histidine kinase"/>
    <property type="match status" value="1"/>
</dbReference>
<evidence type="ECO:0000256" key="13">
    <source>
        <dbReference type="ARBA" id="ARBA00074306"/>
    </source>
</evidence>